<gene>
    <name evidence="1" type="ORF">BpHYR1_035836</name>
</gene>
<protein>
    <submittedName>
        <fullName evidence="1">Uncharacterized protein</fullName>
    </submittedName>
</protein>
<dbReference type="EMBL" id="REGN01006624">
    <property type="protein sequence ID" value="RNA08800.1"/>
    <property type="molecule type" value="Genomic_DNA"/>
</dbReference>
<name>A0A3M7QBM7_BRAPC</name>
<evidence type="ECO:0000313" key="1">
    <source>
        <dbReference type="EMBL" id="RNA08800.1"/>
    </source>
</evidence>
<dbReference type="AlphaFoldDB" id="A0A3M7QBM7"/>
<proteinExistence type="predicted"/>
<dbReference type="Proteomes" id="UP000276133">
    <property type="component" value="Unassembled WGS sequence"/>
</dbReference>
<keyword evidence="2" id="KW-1185">Reference proteome</keyword>
<comment type="caution">
    <text evidence="1">The sequence shown here is derived from an EMBL/GenBank/DDBJ whole genome shotgun (WGS) entry which is preliminary data.</text>
</comment>
<accession>A0A3M7QBM7</accession>
<evidence type="ECO:0000313" key="2">
    <source>
        <dbReference type="Proteomes" id="UP000276133"/>
    </source>
</evidence>
<sequence length="157" mass="18034">MCLTNYMKIDGKCEVNECDENKKCRQDLDLECHQSRCICSGDRIFGNEKCVDAGVFIIKAKFMKDLNVKIDLITNMSPRRIVEFEFIVNKMNERLVYKIPLDLGSVNINVLINNQLVDINENFDTNDGKEFCFDLSKKVPPKKDSDVELKKCLSLGL</sequence>
<organism evidence="1 2">
    <name type="scientific">Brachionus plicatilis</name>
    <name type="common">Marine rotifer</name>
    <name type="synonym">Brachionus muelleri</name>
    <dbReference type="NCBI Taxonomy" id="10195"/>
    <lineage>
        <taxon>Eukaryota</taxon>
        <taxon>Metazoa</taxon>
        <taxon>Spiralia</taxon>
        <taxon>Gnathifera</taxon>
        <taxon>Rotifera</taxon>
        <taxon>Eurotatoria</taxon>
        <taxon>Monogononta</taxon>
        <taxon>Pseudotrocha</taxon>
        <taxon>Ploima</taxon>
        <taxon>Brachionidae</taxon>
        <taxon>Brachionus</taxon>
    </lineage>
</organism>
<reference evidence="1 2" key="1">
    <citation type="journal article" date="2018" name="Sci. Rep.">
        <title>Genomic signatures of local adaptation to the degree of environmental predictability in rotifers.</title>
        <authorList>
            <person name="Franch-Gras L."/>
            <person name="Hahn C."/>
            <person name="Garcia-Roger E.M."/>
            <person name="Carmona M.J."/>
            <person name="Serra M."/>
            <person name="Gomez A."/>
        </authorList>
    </citation>
    <scope>NUCLEOTIDE SEQUENCE [LARGE SCALE GENOMIC DNA]</scope>
    <source>
        <strain evidence="1">HYR1</strain>
    </source>
</reference>